<evidence type="ECO:0000313" key="3">
    <source>
        <dbReference type="Proteomes" id="UP000250235"/>
    </source>
</evidence>
<reference evidence="2 3" key="1">
    <citation type="journal article" date="2015" name="Proc. Natl. Acad. Sci. U.S.A.">
        <title>The resurrection genome of Boea hygrometrica: A blueprint for survival of dehydration.</title>
        <authorList>
            <person name="Xiao L."/>
            <person name="Yang G."/>
            <person name="Zhang L."/>
            <person name="Yang X."/>
            <person name="Zhao S."/>
            <person name="Ji Z."/>
            <person name="Zhou Q."/>
            <person name="Hu M."/>
            <person name="Wang Y."/>
            <person name="Chen M."/>
            <person name="Xu Y."/>
            <person name="Jin H."/>
            <person name="Xiao X."/>
            <person name="Hu G."/>
            <person name="Bao F."/>
            <person name="Hu Y."/>
            <person name="Wan P."/>
            <person name="Li L."/>
            <person name="Deng X."/>
            <person name="Kuang T."/>
            <person name="Xiang C."/>
            <person name="Zhu J.K."/>
            <person name="Oliver M.J."/>
            <person name="He Y."/>
        </authorList>
    </citation>
    <scope>NUCLEOTIDE SEQUENCE [LARGE SCALE GENOMIC DNA]</scope>
    <source>
        <strain evidence="3">cv. XS01</strain>
    </source>
</reference>
<feature type="compositionally biased region" description="Basic residues" evidence="1">
    <location>
        <begin position="197"/>
        <end position="211"/>
    </location>
</feature>
<sequence length="211" mass="23734">MQMDSDLVIYRTTLVRTFQVVTICRVGLMAPVGTIFQDLMDIKRNQREHDSKLTALDGQISAIRNEQLDFQTKIAADILSLSTQISDIANFIRSGDAIKGEVGSSSRRPPIHVERRPLPTPQASVDDQSDRDIAGSGGAVHITGGGTFAERVERARRQFIESGLVISVEEATERVIEADRRESDRLERERARERREKRLSRSSASKRRRGF</sequence>
<dbReference type="EMBL" id="KV014374">
    <property type="protein sequence ID" value="KZV22401.1"/>
    <property type="molecule type" value="Genomic_DNA"/>
</dbReference>
<keyword evidence="3" id="KW-1185">Reference proteome</keyword>
<organism evidence="2 3">
    <name type="scientific">Dorcoceras hygrometricum</name>
    <dbReference type="NCBI Taxonomy" id="472368"/>
    <lineage>
        <taxon>Eukaryota</taxon>
        <taxon>Viridiplantae</taxon>
        <taxon>Streptophyta</taxon>
        <taxon>Embryophyta</taxon>
        <taxon>Tracheophyta</taxon>
        <taxon>Spermatophyta</taxon>
        <taxon>Magnoliopsida</taxon>
        <taxon>eudicotyledons</taxon>
        <taxon>Gunneridae</taxon>
        <taxon>Pentapetalae</taxon>
        <taxon>asterids</taxon>
        <taxon>lamiids</taxon>
        <taxon>Lamiales</taxon>
        <taxon>Gesneriaceae</taxon>
        <taxon>Didymocarpoideae</taxon>
        <taxon>Trichosporeae</taxon>
        <taxon>Loxocarpinae</taxon>
        <taxon>Dorcoceras</taxon>
    </lineage>
</organism>
<feature type="compositionally biased region" description="Basic and acidic residues" evidence="1">
    <location>
        <begin position="177"/>
        <end position="196"/>
    </location>
</feature>
<accession>A0A2Z7AKT1</accession>
<evidence type="ECO:0000256" key="1">
    <source>
        <dbReference type="SAM" id="MobiDB-lite"/>
    </source>
</evidence>
<feature type="compositionally biased region" description="Gly residues" evidence="1">
    <location>
        <begin position="135"/>
        <end position="144"/>
    </location>
</feature>
<feature type="region of interest" description="Disordered" evidence="1">
    <location>
        <begin position="99"/>
        <end position="144"/>
    </location>
</feature>
<dbReference type="AlphaFoldDB" id="A0A2Z7AKT1"/>
<proteinExistence type="predicted"/>
<protein>
    <submittedName>
        <fullName evidence="2">Uncharacterized protein</fullName>
    </submittedName>
</protein>
<evidence type="ECO:0000313" key="2">
    <source>
        <dbReference type="EMBL" id="KZV22401.1"/>
    </source>
</evidence>
<feature type="region of interest" description="Disordered" evidence="1">
    <location>
        <begin position="177"/>
        <end position="211"/>
    </location>
</feature>
<dbReference type="Proteomes" id="UP000250235">
    <property type="component" value="Unassembled WGS sequence"/>
</dbReference>
<gene>
    <name evidence="2" type="ORF">F511_24460</name>
</gene>
<name>A0A2Z7AKT1_9LAMI</name>